<dbReference type="UniPathway" id="UPA00792"/>
<dbReference type="Pfam" id="PF01202">
    <property type="entry name" value="SKI"/>
    <property type="match status" value="1"/>
</dbReference>
<dbReference type="SUPFAM" id="SSF52540">
    <property type="entry name" value="P-loop containing nucleoside triphosphate hydrolases"/>
    <property type="match status" value="1"/>
</dbReference>
<comment type="pathway">
    <text evidence="1 8">Carbohydrate acid metabolism; D-gluconate degradation.</text>
</comment>
<dbReference type="OrthoDB" id="275177at2759"/>
<evidence type="ECO:0000256" key="2">
    <source>
        <dbReference type="ARBA" id="ARBA00008420"/>
    </source>
</evidence>
<dbReference type="CDD" id="cd02021">
    <property type="entry name" value="GntK"/>
    <property type="match status" value="1"/>
</dbReference>
<dbReference type="GO" id="GO:0046316">
    <property type="term" value="F:gluconokinase activity"/>
    <property type="evidence" value="ECO:0007669"/>
    <property type="project" value="UniProtKB-EC"/>
</dbReference>
<dbReference type="Gene3D" id="3.40.50.300">
    <property type="entry name" value="P-loop containing nucleotide triphosphate hydrolases"/>
    <property type="match status" value="1"/>
</dbReference>
<evidence type="ECO:0000256" key="4">
    <source>
        <dbReference type="ARBA" id="ARBA00022741"/>
    </source>
</evidence>
<evidence type="ECO:0000256" key="3">
    <source>
        <dbReference type="ARBA" id="ARBA00022679"/>
    </source>
</evidence>
<proteinExistence type="inferred from homology"/>
<evidence type="ECO:0000313" key="10">
    <source>
        <dbReference type="Proteomes" id="UP000261540"/>
    </source>
</evidence>
<evidence type="ECO:0000256" key="1">
    <source>
        <dbReference type="ARBA" id="ARBA00004875"/>
    </source>
</evidence>
<dbReference type="GO" id="GO:0005737">
    <property type="term" value="C:cytoplasm"/>
    <property type="evidence" value="ECO:0007669"/>
    <property type="project" value="TreeGrafter"/>
</dbReference>
<dbReference type="EC" id="2.7.1.12" evidence="8"/>
<dbReference type="GeneTree" id="ENSGT00390000003364"/>
<keyword evidence="10" id="KW-1185">Reference proteome</keyword>
<dbReference type="Proteomes" id="UP000261540">
    <property type="component" value="Unplaced"/>
</dbReference>
<dbReference type="InterPro" id="IPR027417">
    <property type="entry name" value="P-loop_NTPase"/>
</dbReference>
<evidence type="ECO:0000256" key="7">
    <source>
        <dbReference type="ARBA" id="ARBA00048090"/>
    </source>
</evidence>
<evidence type="ECO:0000313" key="9">
    <source>
        <dbReference type="Ensembl" id="ENSPKIP00000004512.1"/>
    </source>
</evidence>
<dbReference type="AlphaFoldDB" id="A0A3B3QCQ8"/>
<dbReference type="GO" id="GO:0005524">
    <property type="term" value="F:ATP binding"/>
    <property type="evidence" value="ECO:0007669"/>
    <property type="project" value="UniProtKB-KW"/>
</dbReference>
<evidence type="ECO:0000256" key="6">
    <source>
        <dbReference type="ARBA" id="ARBA00022840"/>
    </source>
</evidence>
<dbReference type="PANTHER" id="PTHR43442:SF3">
    <property type="entry name" value="GLUCONOKINASE-RELATED"/>
    <property type="match status" value="1"/>
</dbReference>
<dbReference type="NCBIfam" id="TIGR01313">
    <property type="entry name" value="therm_gnt_kin"/>
    <property type="match status" value="1"/>
</dbReference>
<comment type="similarity">
    <text evidence="2 8">Belongs to the gluconokinase GntK/GntV family.</text>
</comment>
<keyword evidence="6 8" id="KW-0067">ATP-binding</keyword>
<evidence type="ECO:0000256" key="5">
    <source>
        <dbReference type="ARBA" id="ARBA00022777"/>
    </source>
</evidence>
<dbReference type="FunFam" id="3.40.50.300:FF:000522">
    <property type="entry name" value="Gluconokinase"/>
    <property type="match status" value="1"/>
</dbReference>
<dbReference type="STRING" id="1676925.ENSPKIP00000004512"/>
<reference evidence="9" key="2">
    <citation type="submission" date="2025-09" db="UniProtKB">
        <authorList>
            <consortium name="Ensembl"/>
        </authorList>
    </citation>
    <scope>IDENTIFICATION</scope>
</reference>
<protein>
    <recommendedName>
        <fullName evidence="8">Gluconokinase</fullName>
        <ecNumber evidence="8">2.7.1.12</ecNumber>
    </recommendedName>
</protein>
<evidence type="ECO:0000256" key="8">
    <source>
        <dbReference type="RuleBase" id="RU363066"/>
    </source>
</evidence>
<accession>A0A3B3QCQ8</accession>
<dbReference type="InterPro" id="IPR006001">
    <property type="entry name" value="Therm_gnt_kin"/>
</dbReference>
<keyword evidence="4 8" id="KW-0547">Nucleotide-binding</keyword>
<keyword evidence="3 8" id="KW-0808">Transferase</keyword>
<dbReference type="GO" id="GO:0005975">
    <property type="term" value="P:carbohydrate metabolic process"/>
    <property type="evidence" value="ECO:0007669"/>
    <property type="project" value="InterPro"/>
</dbReference>
<dbReference type="InterPro" id="IPR031322">
    <property type="entry name" value="Shikimate/glucono_kinase"/>
</dbReference>
<reference evidence="9" key="1">
    <citation type="submission" date="2025-08" db="UniProtKB">
        <authorList>
            <consortium name="Ensembl"/>
        </authorList>
    </citation>
    <scope>IDENTIFICATION</scope>
</reference>
<dbReference type="PANTHER" id="PTHR43442">
    <property type="entry name" value="GLUCONOKINASE-RELATED"/>
    <property type="match status" value="1"/>
</dbReference>
<name>A0A3B3QCQ8_9TELE</name>
<comment type="catalytic activity">
    <reaction evidence="7 8">
        <text>D-gluconate + ATP = 6-phospho-D-gluconate + ADP + H(+)</text>
        <dbReference type="Rhea" id="RHEA:19433"/>
        <dbReference type="ChEBI" id="CHEBI:15378"/>
        <dbReference type="ChEBI" id="CHEBI:18391"/>
        <dbReference type="ChEBI" id="CHEBI:30616"/>
        <dbReference type="ChEBI" id="CHEBI:58759"/>
        <dbReference type="ChEBI" id="CHEBI:456216"/>
        <dbReference type="EC" id="2.7.1.12"/>
    </reaction>
</comment>
<sequence length="187" mass="21228">MCPTFRKMILVIMGVSGTGKSSVGKYISDKLGWTLYEGDEYHPKENIEKMSRGEPLTDQDRTPWLLQLHDIIQRELSSGASSIVICSALKKSYRQMLLFGSAPQPRACQHEMVDRVCFAFLHGDFQLIHQRLSARRDHFMSADLLRSQFDALEPPTDVENAFAVDIEKSIPEVSSQIERIISARLQT</sequence>
<dbReference type="Ensembl" id="ENSPKIT00000028494.1">
    <property type="protein sequence ID" value="ENSPKIP00000004512.1"/>
    <property type="gene ID" value="ENSPKIG00000021583.1"/>
</dbReference>
<organism evidence="9 10">
    <name type="scientific">Paramormyrops kingsleyae</name>
    <dbReference type="NCBI Taxonomy" id="1676925"/>
    <lineage>
        <taxon>Eukaryota</taxon>
        <taxon>Metazoa</taxon>
        <taxon>Chordata</taxon>
        <taxon>Craniata</taxon>
        <taxon>Vertebrata</taxon>
        <taxon>Euteleostomi</taxon>
        <taxon>Actinopterygii</taxon>
        <taxon>Neopterygii</taxon>
        <taxon>Teleostei</taxon>
        <taxon>Osteoglossocephala</taxon>
        <taxon>Osteoglossomorpha</taxon>
        <taxon>Osteoglossiformes</taxon>
        <taxon>Mormyridae</taxon>
        <taxon>Paramormyrops</taxon>
    </lineage>
</organism>
<keyword evidence="5 8" id="KW-0418">Kinase</keyword>